<feature type="compositionally biased region" description="Acidic residues" evidence="1">
    <location>
        <begin position="34"/>
        <end position="43"/>
    </location>
</feature>
<evidence type="ECO:0000256" key="1">
    <source>
        <dbReference type="SAM" id="MobiDB-lite"/>
    </source>
</evidence>
<gene>
    <name evidence="2" type="ORF">CSKR_200830</name>
</gene>
<feature type="compositionally biased region" description="Polar residues" evidence="1">
    <location>
        <begin position="47"/>
        <end position="63"/>
    </location>
</feature>
<reference evidence="2 3" key="1">
    <citation type="journal article" date="2018" name="Biotechnol. Adv.">
        <title>Improved genomic resources and new bioinformatic workflow for the carcinogenic parasite Clonorchis sinensis: Biotechnological implications.</title>
        <authorList>
            <person name="Wang D."/>
            <person name="Korhonen P.K."/>
            <person name="Gasser R.B."/>
            <person name="Young N.D."/>
        </authorList>
    </citation>
    <scope>NUCLEOTIDE SEQUENCE [LARGE SCALE GENOMIC DNA]</scope>
    <source>
        <strain evidence="2">Cs-k2</strain>
    </source>
</reference>
<dbReference type="Proteomes" id="UP000286415">
    <property type="component" value="Unassembled WGS sequence"/>
</dbReference>
<evidence type="ECO:0000313" key="2">
    <source>
        <dbReference type="EMBL" id="KAG5448810.1"/>
    </source>
</evidence>
<dbReference type="AlphaFoldDB" id="A0A8T1MI75"/>
<reference evidence="2 3" key="2">
    <citation type="journal article" date="2021" name="Genomics">
        <title>High-quality reference genome for Clonorchis sinensis.</title>
        <authorList>
            <person name="Young N.D."/>
            <person name="Stroehlein A.J."/>
            <person name="Kinkar L."/>
            <person name="Wang T."/>
            <person name="Sohn W.M."/>
            <person name="Chang B.C.H."/>
            <person name="Kaur P."/>
            <person name="Weisz D."/>
            <person name="Dudchenko O."/>
            <person name="Aiden E.L."/>
            <person name="Korhonen P.K."/>
            <person name="Gasser R.B."/>
        </authorList>
    </citation>
    <scope>NUCLEOTIDE SEQUENCE [LARGE SCALE GENOMIC DNA]</scope>
    <source>
        <strain evidence="2">Cs-k2</strain>
    </source>
</reference>
<evidence type="ECO:0000313" key="3">
    <source>
        <dbReference type="Proteomes" id="UP000286415"/>
    </source>
</evidence>
<proteinExistence type="predicted"/>
<sequence>MAFTPNAACHRVFHVAISPSPNRSNLFTECSPSESEDLPLEPEEQIHTSTGQPEGAQSFTNQSEDVYLQPCSREMKTSQMPTISTSSLVDNARDASMRSLAKRTLGIRLPGLQPASHKALFLFSEENAIRKYSKIIIEWGYPFLVAR</sequence>
<name>A0A8T1MI75_CLOSI</name>
<dbReference type="EMBL" id="NIRI02000042">
    <property type="protein sequence ID" value="KAG5448810.1"/>
    <property type="molecule type" value="Genomic_DNA"/>
</dbReference>
<comment type="caution">
    <text evidence="2">The sequence shown here is derived from an EMBL/GenBank/DDBJ whole genome shotgun (WGS) entry which is preliminary data.</text>
</comment>
<dbReference type="OrthoDB" id="6226086at2759"/>
<protein>
    <submittedName>
        <fullName evidence="2">Uncharacterized protein</fullName>
    </submittedName>
</protein>
<feature type="region of interest" description="Disordered" evidence="1">
    <location>
        <begin position="23"/>
        <end position="63"/>
    </location>
</feature>
<organism evidence="2 3">
    <name type="scientific">Clonorchis sinensis</name>
    <name type="common">Chinese liver fluke</name>
    <dbReference type="NCBI Taxonomy" id="79923"/>
    <lineage>
        <taxon>Eukaryota</taxon>
        <taxon>Metazoa</taxon>
        <taxon>Spiralia</taxon>
        <taxon>Lophotrochozoa</taxon>
        <taxon>Platyhelminthes</taxon>
        <taxon>Trematoda</taxon>
        <taxon>Digenea</taxon>
        <taxon>Opisthorchiida</taxon>
        <taxon>Opisthorchiata</taxon>
        <taxon>Opisthorchiidae</taxon>
        <taxon>Clonorchis</taxon>
    </lineage>
</organism>
<accession>A0A8T1MI75</accession>
<keyword evidence="3" id="KW-1185">Reference proteome</keyword>